<dbReference type="Gene3D" id="3.30.300.30">
    <property type="match status" value="1"/>
</dbReference>
<proteinExistence type="predicted"/>
<dbReference type="Pfam" id="PF00501">
    <property type="entry name" value="AMP-binding"/>
    <property type="match status" value="1"/>
</dbReference>
<dbReference type="Pfam" id="PF13193">
    <property type="entry name" value="AMP-binding_C"/>
    <property type="match status" value="1"/>
</dbReference>
<sequence>MLRARRDLSALLAGDAAYLPLPDVDSNESTLLRTHLGVGAPVDDRCALVVSTSGTTGVPKGAMHTAATLAASAEATAVALGGPGAWLQTLPPHHIAGLQVMLRSIAAGADPVVVDVSAGFDPAVLPAAADALDGPRRYTSLVPVQLRKALAHPPAVNALRTFDAILVGGAATPPALQRDARDAGLAIVTTYGMSETAGGCVYDGVPLRGTTIRIDAPNDDGVGRVVLGGSTVALGYRNRPDHPAFAEPGWFRTDDLGVVRDGVLSIVGRADEAVSTGGLTVIPQVVEAVIAELPAVGDCAVVGLPDERLGERVVVAVVPAEGRAAPTLDEIREFVVDRLDRYAAPREVFVLDSLPLRGPGKVNRAALRELLS</sequence>
<evidence type="ECO:0000259" key="1">
    <source>
        <dbReference type="Pfam" id="PF00501"/>
    </source>
</evidence>
<evidence type="ECO:0000313" key="4">
    <source>
        <dbReference type="Proteomes" id="UP000444960"/>
    </source>
</evidence>
<dbReference type="NCBIfam" id="NF005877">
    <property type="entry name" value="PRK07824.1"/>
    <property type="match status" value="1"/>
</dbReference>
<dbReference type="SUPFAM" id="SSF56801">
    <property type="entry name" value="Acetyl-CoA synthetase-like"/>
    <property type="match status" value="1"/>
</dbReference>
<dbReference type="PANTHER" id="PTHR43201:SF32">
    <property type="entry name" value="2-SUCCINYLBENZOATE--COA LIGASE, CHLOROPLASTIC_PEROXISOMAL"/>
    <property type="match status" value="1"/>
</dbReference>
<keyword evidence="3" id="KW-0436">Ligase</keyword>
<evidence type="ECO:0000259" key="2">
    <source>
        <dbReference type="Pfam" id="PF13193"/>
    </source>
</evidence>
<dbReference type="InterPro" id="IPR000873">
    <property type="entry name" value="AMP-dep_synth/lig_dom"/>
</dbReference>
<feature type="domain" description="AMP-binding enzyme C-terminal" evidence="2">
    <location>
        <begin position="286"/>
        <end position="361"/>
    </location>
</feature>
<dbReference type="AlphaFoldDB" id="A0A7I9V396"/>
<protein>
    <submittedName>
        <fullName evidence="3">Putative O-succinylbenzoic acid--CoA ligase MenE</fullName>
    </submittedName>
</protein>
<feature type="domain" description="AMP-dependent synthetase/ligase" evidence="1">
    <location>
        <begin position="41"/>
        <end position="236"/>
    </location>
</feature>
<dbReference type="GO" id="GO:0006631">
    <property type="term" value="P:fatty acid metabolic process"/>
    <property type="evidence" value="ECO:0007669"/>
    <property type="project" value="TreeGrafter"/>
</dbReference>
<gene>
    <name evidence="3" type="ORF">nbrc107696_01330</name>
</gene>
<evidence type="ECO:0000313" key="3">
    <source>
        <dbReference type="EMBL" id="GED99686.1"/>
    </source>
</evidence>
<accession>A0A7I9V396</accession>
<comment type="caution">
    <text evidence="3">The sequence shown here is derived from an EMBL/GenBank/DDBJ whole genome shotgun (WGS) entry which is preliminary data.</text>
</comment>
<dbReference type="Proteomes" id="UP000444960">
    <property type="component" value="Unassembled WGS sequence"/>
</dbReference>
<dbReference type="InterPro" id="IPR045851">
    <property type="entry name" value="AMP-bd_C_sf"/>
</dbReference>
<keyword evidence="4" id="KW-1185">Reference proteome</keyword>
<reference evidence="4" key="1">
    <citation type="submission" date="2019-06" db="EMBL/GenBank/DDBJ databases">
        <title>Gordonia isolated from sludge of a wastewater treatment plant.</title>
        <authorList>
            <person name="Tamura T."/>
            <person name="Aoyama K."/>
            <person name="Kang Y."/>
            <person name="Saito S."/>
            <person name="Akiyama N."/>
            <person name="Yazawa K."/>
            <person name="Gonoi T."/>
            <person name="Mikami Y."/>
        </authorList>
    </citation>
    <scope>NUCLEOTIDE SEQUENCE [LARGE SCALE GENOMIC DNA]</scope>
    <source>
        <strain evidence="4">NBRC 107696</strain>
    </source>
</reference>
<dbReference type="Gene3D" id="3.40.50.12780">
    <property type="entry name" value="N-terminal domain of ligase-like"/>
    <property type="match status" value="1"/>
</dbReference>
<name>A0A7I9V396_9ACTN</name>
<dbReference type="InterPro" id="IPR025110">
    <property type="entry name" value="AMP-bd_C"/>
</dbReference>
<dbReference type="PANTHER" id="PTHR43201">
    <property type="entry name" value="ACYL-COA SYNTHETASE"/>
    <property type="match status" value="1"/>
</dbReference>
<dbReference type="GO" id="GO:0031956">
    <property type="term" value="F:medium-chain fatty acid-CoA ligase activity"/>
    <property type="evidence" value="ECO:0007669"/>
    <property type="project" value="TreeGrafter"/>
</dbReference>
<dbReference type="InterPro" id="IPR042099">
    <property type="entry name" value="ANL_N_sf"/>
</dbReference>
<organism evidence="3 4">
    <name type="scientific">Gordonia spumicola</name>
    <dbReference type="NCBI Taxonomy" id="589161"/>
    <lineage>
        <taxon>Bacteria</taxon>
        <taxon>Bacillati</taxon>
        <taxon>Actinomycetota</taxon>
        <taxon>Actinomycetes</taxon>
        <taxon>Mycobacteriales</taxon>
        <taxon>Gordoniaceae</taxon>
        <taxon>Gordonia</taxon>
    </lineage>
</organism>
<dbReference type="EMBL" id="BJOV01000001">
    <property type="protein sequence ID" value="GED99686.1"/>
    <property type="molecule type" value="Genomic_DNA"/>
</dbReference>